<evidence type="ECO:0000313" key="1">
    <source>
        <dbReference type="EMBL" id="BBU69649.1"/>
    </source>
</evidence>
<name>A0A7R6R802_9RHOO</name>
<keyword evidence="2" id="KW-1185">Reference proteome</keyword>
<dbReference type="AlphaFoldDB" id="A0A7R6R802"/>
<dbReference type="EMBL" id="AP022345">
    <property type="protein sequence ID" value="BBU69649.1"/>
    <property type="molecule type" value="Genomic_DNA"/>
</dbReference>
<evidence type="ECO:0000313" key="2">
    <source>
        <dbReference type="Proteomes" id="UP000463961"/>
    </source>
</evidence>
<gene>
    <name evidence="1" type="ORF">ICHIAU1_19320</name>
</gene>
<accession>A0A7R6R802</accession>
<reference evidence="2" key="1">
    <citation type="submission" date="2020-01" db="EMBL/GenBank/DDBJ databases">
        <title>Phosphoaccumulans saitamaens gen. nov., sp. nov., a polyphosphate accumulating bacterium isolated from surface river water.</title>
        <authorList>
            <person name="Watanabe K."/>
            <person name="Suda W."/>
        </authorList>
    </citation>
    <scope>NUCLEOTIDE SEQUENCE [LARGE SCALE GENOMIC DNA]</scope>
    <source>
        <strain evidence="2">ICHIAU1</strain>
    </source>
</reference>
<organism evidence="1 2">
    <name type="scientific">Fluviibacter phosphoraccumulans</name>
    <dbReference type="NCBI Taxonomy" id="1751046"/>
    <lineage>
        <taxon>Bacteria</taxon>
        <taxon>Pseudomonadati</taxon>
        <taxon>Pseudomonadota</taxon>
        <taxon>Betaproteobacteria</taxon>
        <taxon>Rhodocyclales</taxon>
        <taxon>Fluviibacteraceae</taxon>
        <taxon>Fluviibacter</taxon>
    </lineage>
</organism>
<protein>
    <submittedName>
        <fullName evidence="1">Uncharacterized protein</fullName>
    </submittedName>
</protein>
<dbReference type="Proteomes" id="UP000463961">
    <property type="component" value="Chromosome"/>
</dbReference>
<proteinExistence type="predicted"/>
<sequence length="52" mass="6288">MSDTSSREHFEKTYIVRARLVMECERRERRDVLLFVMREYGGYSVQTKITDV</sequence>